<dbReference type="Proteomes" id="UP001501459">
    <property type="component" value="Unassembled WGS sequence"/>
</dbReference>
<keyword evidence="3" id="KW-1185">Reference proteome</keyword>
<evidence type="ECO:0000313" key="3">
    <source>
        <dbReference type="Proteomes" id="UP001501459"/>
    </source>
</evidence>
<evidence type="ECO:0000256" key="1">
    <source>
        <dbReference type="SAM" id="Phobius"/>
    </source>
</evidence>
<feature type="transmembrane region" description="Helical" evidence="1">
    <location>
        <begin position="36"/>
        <end position="57"/>
    </location>
</feature>
<protein>
    <submittedName>
        <fullName evidence="2">Uncharacterized protein</fullName>
    </submittedName>
</protein>
<keyword evidence="1" id="KW-0472">Membrane</keyword>
<reference evidence="3" key="1">
    <citation type="journal article" date="2019" name="Int. J. Syst. Evol. Microbiol.">
        <title>The Global Catalogue of Microorganisms (GCM) 10K type strain sequencing project: providing services to taxonomists for standard genome sequencing and annotation.</title>
        <authorList>
            <consortium name="The Broad Institute Genomics Platform"/>
            <consortium name="The Broad Institute Genome Sequencing Center for Infectious Disease"/>
            <person name="Wu L."/>
            <person name="Ma J."/>
        </authorList>
    </citation>
    <scope>NUCLEOTIDE SEQUENCE [LARGE SCALE GENOMIC DNA]</scope>
    <source>
        <strain evidence="3">JCM 12149</strain>
    </source>
</reference>
<dbReference type="EMBL" id="BAAADM010000041">
    <property type="protein sequence ID" value="GAA0440204.1"/>
    <property type="molecule type" value="Genomic_DNA"/>
</dbReference>
<feature type="transmembrane region" description="Helical" evidence="1">
    <location>
        <begin position="9"/>
        <end position="30"/>
    </location>
</feature>
<gene>
    <name evidence="2" type="ORF">GCM10008983_16450</name>
</gene>
<sequence length="166" mass="18871">MYNNQIAKILFVIGLALMGAGVISGLLLINMPGTNWSTFFSSALGGFVSGMLFIGFAENIRLLQSIHDRLTPETETRESETLEKQNINDRVVQWTLEDSEKEKISDYYRDEVVDIIPSPKTHYCLVQLRNEQEYYVKVVYIGGFGVQETENAAIRHDVIAWYNAND</sequence>
<comment type="caution">
    <text evidence="2">The sequence shown here is derived from an EMBL/GenBank/DDBJ whole genome shotgun (WGS) entry which is preliminary data.</text>
</comment>
<proteinExistence type="predicted"/>
<evidence type="ECO:0000313" key="2">
    <source>
        <dbReference type="EMBL" id="GAA0440204.1"/>
    </source>
</evidence>
<organism evidence="2 3">
    <name type="scientific">Lentibacillus halophilus</name>
    <dbReference type="NCBI Taxonomy" id="295065"/>
    <lineage>
        <taxon>Bacteria</taxon>
        <taxon>Bacillati</taxon>
        <taxon>Bacillota</taxon>
        <taxon>Bacilli</taxon>
        <taxon>Bacillales</taxon>
        <taxon>Bacillaceae</taxon>
        <taxon>Lentibacillus</taxon>
    </lineage>
</organism>
<dbReference type="RefSeq" id="WP_343752360.1">
    <property type="nucleotide sequence ID" value="NZ_BAAADM010000041.1"/>
</dbReference>
<keyword evidence="1" id="KW-0812">Transmembrane</keyword>
<accession>A0ABP3J3I5</accession>
<name>A0ABP3J3I5_9BACI</name>
<keyword evidence="1" id="KW-1133">Transmembrane helix</keyword>